<sequence length="280" mass="30467">MKKFLAQLTSFLAKQPDDAVEAGATDIALPTRPKSIGSSNEHFQPINDLEYLLVEAATDPSKRDRFKEELLATDLFAATPEAPQTVQQRTTEFGEGVNIMNVVDADGKPIPAMFTSEARIVEVFGPGTGYIRVNGAILLGLVVKDGAVLNPGSSYGVRWTASELASLLGGPVQRTLEKDTQMFLGVPAERPEQLIANLHAFLRGEPKIKEAWLALAHWPETNDWSWYLDIRSEFAADDIAHLVSGVISKSSFGAYPVDVVVNVPNDTVGQGIRIKPSETH</sequence>
<dbReference type="Proteomes" id="UP001548832">
    <property type="component" value="Unassembled WGS sequence"/>
</dbReference>
<dbReference type="InterPro" id="IPR027945">
    <property type="entry name" value="SseB_C"/>
</dbReference>
<gene>
    <name evidence="3" type="ORF">ABVQ20_00085</name>
</gene>
<evidence type="ECO:0000313" key="3">
    <source>
        <dbReference type="EMBL" id="MET2825369.1"/>
    </source>
</evidence>
<dbReference type="Pfam" id="PF07179">
    <property type="entry name" value="SseB"/>
    <property type="match status" value="1"/>
</dbReference>
<reference evidence="3 4" key="1">
    <citation type="submission" date="2024-06" db="EMBL/GenBank/DDBJ databases">
        <authorList>
            <person name="Kim D.-U."/>
        </authorList>
    </citation>
    <scope>NUCLEOTIDE SEQUENCE [LARGE SCALE GENOMIC DNA]</scope>
    <source>
        <strain evidence="3 4">KACC15460</strain>
    </source>
</reference>
<dbReference type="InterPro" id="IPR009839">
    <property type="entry name" value="SseB_N"/>
</dbReference>
<evidence type="ECO:0000259" key="1">
    <source>
        <dbReference type="Pfam" id="PF07179"/>
    </source>
</evidence>
<evidence type="ECO:0000259" key="2">
    <source>
        <dbReference type="Pfam" id="PF14581"/>
    </source>
</evidence>
<accession>A0ABV2D5R7</accession>
<name>A0ABV2D5R7_9HYPH</name>
<evidence type="ECO:0000313" key="4">
    <source>
        <dbReference type="Proteomes" id="UP001548832"/>
    </source>
</evidence>
<organism evidence="3 4">
    <name type="scientific">Mesorhizobium shangrilense</name>
    <dbReference type="NCBI Taxonomy" id="460060"/>
    <lineage>
        <taxon>Bacteria</taxon>
        <taxon>Pseudomonadati</taxon>
        <taxon>Pseudomonadota</taxon>
        <taxon>Alphaproteobacteria</taxon>
        <taxon>Hyphomicrobiales</taxon>
        <taxon>Phyllobacteriaceae</taxon>
        <taxon>Mesorhizobium</taxon>
    </lineage>
</organism>
<dbReference type="RefSeq" id="WP_354457453.1">
    <property type="nucleotide sequence ID" value="NZ_JBEWSZ010000001.1"/>
</dbReference>
<comment type="caution">
    <text evidence="3">The sequence shown here is derived from an EMBL/GenBank/DDBJ whole genome shotgun (WGS) entry which is preliminary data.</text>
</comment>
<protein>
    <submittedName>
        <fullName evidence="3">Enhanced serine sensitivity protein SseB C-terminal domain-containing protein</fullName>
    </submittedName>
</protein>
<proteinExistence type="predicted"/>
<feature type="domain" description="SseB protein C-terminal" evidence="2">
    <location>
        <begin position="177"/>
        <end position="262"/>
    </location>
</feature>
<feature type="domain" description="SseB protein N-terminal" evidence="1">
    <location>
        <begin position="49"/>
        <end position="165"/>
    </location>
</feature>
<keyword evidence="4" id="KW-1185">Reference proteome</keyword>
<dbReference type="EMBL" id="JBEWSZ010000001">
    <property type="protein sequence ID" value="MET2825369.1"/>
    <property type="molecule type" value="Genomic_DNA"/>
</dbReference>
<dbReference type="Pfam" id="PF14581">
    <property type="entry name" value="SseB_C"/>
    <property type="match status" value="1"/>
</dbReference>